<evidence type="ECO:0000313" key="2">
    <source>
        <dbReference type="Proteomes" id="UP000054567"/>
    </source>
</evidence>
<reference evidence="2" key="2">
    <citation type="journal article" date="2009" name="Genome Res.">
        <title>Comparative genomic analyses of the human fungal pathogens Coccidioides and their relatives.</title>
        <authorList>
            <person name="Sharpton T.J."/>
            <person name="Stajich J.E."/>
            <person name="Rounsley S.D."/>
            <person name="Gardner M.J."/>
            <person name="Wortman J.R."/>
            <person name="Jordar V.S."/>
            <person name="Maiti R."/>
            <person name="Kodira C.D."/>
            <person name="Neafsey D.E."/>
            <person name="Zeng Q."/>
            <person name="Hung C.-Y."/>
            <person name="McMahan C."/>
            <person name="Muszewska A."/>
            <person name="Grynberg M."/>
            <person name="Mandel M.A."/>
            <person name="Kellner E.M."/>
            <person name="Barker B.M."/>
            <person name="Galgiani J.N."/>
            <person name="Orbach M.J."/>
            <person name="Kirkland T.N."/>
            <person name="Cole G.T."/>
            <person name="Henn M.R."/>
            <person name="Birren B.W."/>
            <person name="Taylor J.W."/>
        </authorList>
    </citation>
    <scope>NUCLEOTIDE SEQUENCE [LARGE SCALE GENOMIC DNA]</scope>
    <source>
        <strain evidence="2">RMSCC 3488</strain>
    </source>
</reference>
<organism evidence="1 2">
    <name type="scientific">Coccidioides posadasii RMSCC 3488</name>
    <dbReference type="NCBI Taxonomy" id="454284"/>
    <lineage>
        <taxon>Eukaryota</taxon>
        <taxon>Fungi</taxon>
        <taxon>Dikarya</taxon>
        <taxon>Ascomycota</taxon>
        <taxon>Pezizomycotina</taxon>
        <taxon>Eurotiomycetes</taxon>
        <taxon>Eurotiomycetidae</taxon>
        <taxon>Onygenales</taxon>
        <taxon>Onygenaceae</taxon>
        <taxon>Coccidioides</taxon>
    </lineage>
</organism>
<proteinExistence type="predicted"/>
<sequence>MARQLTCASPHSAVHAGFWRLGSSGRIICAQSTRLLNNTESQTLQPDINRTLRPLPSDDGVLVNYYSTSVLVSYDGRSILRALAPYDQLLMNFAALFSHVRESSLLKILH</sequence>
<reference evidence="2" key="3">
    <citation type="journal article" date="2010" name="Genome Res.">
        <title>Population genomic sequencing of Coccidioides fungi reveals recent hybridization and transposon control.</title>
        <authorList>
            <person name="Neafsey D.E."/>
            <person name="Barker B.M."/>
            <person name="Sharpton T.J."/>
            <person name="Stajich J.E."/>
            <person name="Park D.J."/>
            <person name="Whiston E."/>
            <person name="Hung C.-Y."/>
            <person name="McMahan C."/>
            <person name="White J."/>
            <person name="Sykes S."/>
            <person name="Heiman D."/>
            <person name="Young S."/>
            <person name="Zeng Q."/>
            <person name="Abouelleil A."/>
            <person name="Aftuck L."/>
            <person name="Bessette D."/>
            <person name="Brown A."/>
            <person name="FitzGerald M."/>
            <person name="Lui A."/>
            <person name="Macdonald J.P."/>
            <person name="Priest M."/>
            <person name="Orbach M.J."/>
            <person name="Galgiani J.N."/>
            <person name="Kirkland T.N."/>
            <person name="Cole G.T."/>
            <person name="Birren B.W."/>
            <person name="Henn M.R."/>
            <person name="Taylor J.W."/>
            <person name="Rounsley S.D."/>
        </authorList>
    </citation>
    <scope>NUCLEOTIDE SEQUENCE [LARGE SCALE GENOMIC DNA]</scope>
    <source>
        <strain evidence="2">RMSCC 3488</strain>
    </source>
</reference>
<gene>
    <name evidence="1" type="ORF">CPAG_06201</name>
</gene>
<name>A0A0J6FHU2_COCPO</name>
<accession>A0A0J6FHU2</accession>
<protein>
    <submittedName>
        <fullName evidence="1">Uncharacterized protein</fullName>
    </submittedName>
</protein>
<dbReference type="EMBL" id="DS268112">
    <property type="protein sequence ID" value="KMM69888.1"/>
    <property type="molecule type" value="Genomic_DNA"/>
</dbReference>
<dbReference type="AlphaFoldDB" id="A0A0J6FHU2"/>
<reference evidence="1 2" key="1">
    <citation type="submission" date="2007-06" db="EMBL/GenBank/DDBJ databases">
        <title>The Genome Sequence of Coccidioides posadasii RMSCC_3488.</title>
        <authorList>
            <consortium name="Coccidioides Genome Resources Consortium"/>
            <consortium name="The Broad Institute Genome Sequencing Platform"/>
            <person name="Henn M.R."/>
            <person name="Sykes S."/>
            <person name="Young S."/>
            <person name="Jaffe D."/>
            <person name="Berlin A."/>
            <person name="Alvarez P."/>
            <person name="Butler J."/>
            <person name="Gnerre S."/>
            <person name="Grabherr M."/>
            <person name="Mauceli E."/>
            <person name="Brockman W."/>
            <person name="Kodira C."/>
            <person name="Alvarado L."/>
            <person name="Zeng Q."/>
            <person name="Crawford M."/>
            <person name="Antoine C."/>
            <person name="Devon K."/>
            <person name="Galgiani J."/>
            <person name="Orsborn K."/>
            <person name="Lewis M.L."/>
            <person name="Nusbaum C."/>
            <person name="Galagan J."/>
            <person name="Birren B."/>
        </authorList>
    </citation>
    <scope>NUCLEOTIDE SEQUENCE [LARGE SCALE GENOMIC DNA]</scope>
    <source>
        <strain evidence="1 2">RMSCC 3488</strain>
    </source>
</reference>
<dbReference type="Proteomes" id="UP000054567">
    <property type="component" value="Unassembled WGS sequence"/>
</dbReference>
<dbReference type="VEuPathDB" id="FungiDB:CPAG_06201"/>
<evidence type="ECO:0000313" key="1">
    <source>
        <dbReference type="EMBL" id="KMM69888.1"/>
    </source>
</evidence>